<dbReference type="AlphaFoldDB" id="A0A8X6HX72"/>
<dbReference type="Proteomes" id="UP000887116">
    <property type="component" value="Unassembled WGS sequence"/>
</dbReference>
<organism evidence="1 2">
    <name type="scientific">Trichonephila clavata</name>
    <name type="common">Joro spider</name>
    <name type="synonym">Nephila clavata</name>
    <dbReference type="NCBI Taxonomy" id="2740835"/>
    <lineage>
        <taxon>Eukaryota</taxon>
        <taxon>Metazoa</taxon>
        <taxon>Ecdysozoa</taxon>
        <taxon>Arthropoda</taxon>
        <taxon>Chelicerata</taxon>
        <taxon>Arachnida</taxon>
        <taxon>Araneae</taxon>
        <taxon>Araneomorphae</taxon>
        <taxon>Entelegynae</taxon>
        <taxon>Araneoidea</taxon>
        <taxon>Nephilidae</taxon>
        <taxon>Trichonephila</taxon>
    </lineage>
</organism>
<proteinExistence type="predicted"/>
<name>A0A8X6HX72_TRICU</name>
<evidence type="ECO:0000313" key="2">
    <source>
        <dbReference type="Proteomes" id="UP000887116"/>
    </source>
</evidence>
<gene>
    <name evidence="1" type="ORF">TNCT_101711</name>
</gene>
<dbReference type="EMBL" id="BMAO01009549">
    <property type="protein sequence ID" value="GFR31514.1"/>
    <property type="molecule type" value="Genomic_DNA"/>
</dbReference>
<reference evidence="1" key="1">
    <citation type="submission" date="2020-07" db="EMBL/GenBank/DDBJ databases">
        <title>Multicomponent nature underlies the extraordinary mechanical properties of spider dragline silk.</title>
        <authorList>
            <person name="Kono N."/>
            <person name="Nakamura H."/>
            <person name="Mori M."/>
            <person name="Yoshida Y."/>
            <person name="Ohtoshi R."/>
            <person name="Malay A.D."/>
            <person name="Moran D.A.P."/>
            <person name="Tomita M."/>
            <person name="Numata K."/>
            <person name="Arakawa K."/>
        </authorList>
    </citation>
    <scope>NUCLEOTIDE SEQUENCE</scope>
</reference>
<keyword evidence="2" id="KW-1185">Reference proteome</keyword>
<comment type="caution">
    <text evidence="1">The sequence shown here is derived from an EMBL/GenBank/DDBJ whole genome shotgun (WGS) entry which is preliminary data.</text>
</comment>
<sequence length="92" mass="10670">MCFPIAPSDGHIYDLLINKNCFLGCHPFCFLVNSLSFKRVSSLSVNSSVYLDYTEINGHEKNTRKKHDSCLYFGVSLDSENFWIIWKRDFPV</sequence>
<evidence type="ECO:0000313" key="1">
    <source>
        <dbReference type="EMBL" id="GFR31514.1"/>
    </source>
</evidence>
<accession>A0A8X6HX72</accession>
<protein>
    <submittedName>
        <fullName evidence="1">Uncharacterized protein</fullName>
    </submittedName>
</protein>